<dbReference type="SMART" id="SM00283">
    <property type="entry name" value="MA"/>
    <property type="match status" value="1"/>
</dbReference>
<keyword evidence="5 11" id="KW-0472">Membrane</keyword>
<evidence type="ECO:0000259" key="12">
    <source>
        <dbReference type="PROSITE" id="PS50111"/>
    </source>
</evidence>
<accession>A0A679GE92</accession>
<dbReference type="AlphaFoldDB" id="A0A679GE92"/>
<evidence type="ECO:0000313" key="14">
    <source>
        <dbReference type="EMBL" id="BCA28435.1"/>
    </source>
</evidence>
<dbReference type="InterPro" id="IPR024478">
    <property type="entry name" value="HlyB_4HB_MCP"/>
</dbReference>
<keyword evidence="9" id="KW-0175">Coiled coil</keyword>
<dbReference type="SMART" id="SM00304">
    <property type="entry name" value="HAMP"/>
    <property type="match status" value="1"/>
</dbReference>
<dbReference type="InterPro" id="IPR003660">
    <property type="entry name" value="HAMP_dom"/>
</dbReference>
<evidence type="ECO:0000256" key="5">
    <source>
        <dbReference type="ARBA" id="ARBA00023136"/>
    </source>
</evidence>
<dbReference type="RefSeq" id="WP_172433405.1">
    <property type="nucleotide sequence ID" value="NZ_AP022642.1"/>
</dbReference>
<dbReference type="FunFam" id="1.10.287.950:FF:000001">
    <property type="entry name" value="Methyl-accepting chemotaxis sensory transducer"/>
    <property type="match status" value="1"/>
</dbReference>
<reference evidence="14 15" key="1">
    <citation type="journal article" date="2020" name="Microbiol. Resour. Announc.">
        <title>Complete genome sequence of Pseudomonas otitidis strain MrB4, isolated from Lake Biwa in Japan.</title>
        <authorList>
            <person name="Miyazaki K."/>
            <person name="Hase E."/>
            <person name="Maruya T."/>
        </authorList>
    </citation>
    <scope>NUCLEOTIDE SEQUENCE [LARGE SCALE GENOMIC DNA]</scope>
    <source>
        <strain evidence="14 15">MrB4</strain>
    </source>
</reference>
<evidence type="ECO:0000256" key="10">
    <source>
        <dbReference type="SAM" id="MobiDB-lite"/>
    </source>
</evidence>
<dbReference type="PANTHER" id="PTHR43531:SF11">
    <property type="entry name" value="METHYL-ACCEPTING CHEMOTAXIS PROTEIN 3"/>
    <property type="match status" value="1"/>
</dbReference>
<evidence type="ECO:0000256" key="7">
    <source>
        <dbReference type="ARBA" id="ARBA00029447"/>
    </source>
</evidence>
<protein>
    <submittedName>
        <fullName evidence="14">Methyl-accepting chemotaxis protein</fullName>
    </submittedName>
</protein>
<evidence type="ECO:0000256" key="11">
    <source>
        <dbReference type="SAM" id="Phobius"/>
    </source>
</evidence>
<sequence>MQFVRNMKIGVRLIAGFSLVVLLTAAVGGLGIVNLSKVNDLTDKMYLGEVGALKTMMKANMDLIYTGRHLRSNLLATTQDDRQRTADQVESSLKSLHQNLDKARDSFKSEQSIAKLAQMEASLNEYEDVVRRMLALNRNAPLAEATELTALMPELRQHGNAADKLLTDLVDQKDARAKEANDAITEIYLGSRTQLITLMAIAAVLGFAIGIFVTRSITRPLNRAVAVADNLAEGDLSTEIEVDSRDETGRLLASMQHMTERLRTVISDVRSAADSLSSASEEVSATSQSLSQAATEQAASVEETTASVEQMSASIAQNTESAQITDGIAGKAANDAVQGGQAVGEMVQAMKQIANKIGIIDDIAYQTNLLALNAAIEAARAGDHGKGFAVVAAEVRKLAERSQVAAQEIGGVASNSVQLAEQAGHLLDEIVPNIQKTSDLVQEITAASREQSTGASQINIAMGQMNQITQQNASASEELAATAEEMNAQAGQLLELINYFRLEANAARSAAPTRAERPAAAVRELRRPTTAVARKPQPVADEGHFVNFN</sequence>
<dbReference type="PANTHER" id="PTHR43531">
    <property type="entry name" value="PROTEIN ICFG"/>
    <property type="match status" value="1"/>
</dbReference>
<feature type="transmembrane region" description="Helical" evidence="11">
    <location>
        <begin position="195"/>
        <end position="213"/>
    </location>
</feature>
<dbReference type="KEGG" id="poj:PtoMrB4_24120"/>
<dbReference type="Pfam" id="PF00015">
    <property type="entry name" value="MCPsignal"/>
    <property type="match status" value="1"/>
</dbReference>
<dbReference type="InterPro" id="IPR004089">
    <property type="entry name" value="MCPsignal_dom"/>
</dbReference>
<organism evidence="14 15">
    <name type="scientific">Metapseudomonas otitidis</name>
    <dbReference type="NCBI Taxonomy" id="319939"/>
    <lineage>
        <taxon>Bacteria</taxon>
        <taxon>Pseudomonadati</taxon>
        <taxon>Pseudomonadota</taxon>
        <taxon>Gammaproteobacteria</taxon>
        <taxon>Pseudomonadales</taxon>
        <taxon>Pseudomonadaceae</taxon>
        <taxon>Metapseudomonas</taxon>
    </lineage>
</organism>
<evidence type="ECO:0000256" key="6">
    <source>
        <dbReference type="ARBA" id="ARBA00023224"/>
    </source>
</evidence>
<dbReference type="Proteomes" id="UP000501237">
    <property type="component" value="Chromosome"/>
</dbReference>
<dbReference type="GO" id="GO:0006935">
    <property type="term" value="P:chemotaxis"/>
    <property type="evidence" value="ECO:0007669"/>
    <property type="project" value="UniProtKB-KW"/>
</dbReference>
<feature type="compositionally biased region" description="Low complexity" evidence="10">
    <location>
        <begin position="287"/>
        <end position="300"/>
    </location>
</feature>
<feature type="region of interest" description="Disordered" evidence="10">
    <location>
        <begin position="510"/>
        <end position="549"/>
    </location>
</feature>
<name>A0A679GE92_9GAMM</name>
<keyword evidence="6 8" id="KW-0807">Transducer</keyword>
<dbReference type="PROSITE" id="PS50111">
    <property type="entry name" value="CHEMOTAXIS_TRANSDUC_2"/>
    <property type="match status" value="1"/>
</dbReference>
<evidence type="ECO:0000256" key="1">
    <source>
        <dbReference type="ARBA" id="ARBA00004141"/>
    </source>
</evidence>
<dbReference type="CDD" id="cd06225">
    <property type="entry name" value="HAMP"/>
    <property type="match status" value="1"/>
</dbReference>
<evidence type="ECO:0000256" key="9">
    <source>
        <dbReference type="SAM" id="Coils"/>
    </source>
</evidence>
<dbReference type="GeneID" id="57397636"/>
<dbReference type="GO" id="GO:0007165">
    <property type="term" value="P:signal transduction"/>
    <property type="evidence" value="ECO:0007669"/>
    <property type="project" value="UniProtKB-KW"/>
</dbReference>
<dbReference type="EMBL" id="AP022642">
    <property type="protein sequence ID" value="BCA28435.1"/>
    <property type="molecule type" value="Genomic_DNA"/>
</dbReference>
<comment type="subcellular location">
    <subcellularLocation>
        <location evidence="1">Membrane</location>
        <topology evidence="1">Multi-pass membrane protein</topology>
    </subcellularLocation>
</comment>
<keyword evidence="3 11" id="KW-0812">Transmembrane</keyword>
<dbReference type="InterPro" id="IPR004090">
    <property type="entry name" value="Chemotax_Me-accpt_rcpt"/>
</dbReference>
<dbReference type="PROSITE" id="PS50885">
    <property type="entry name" value="HAMP"/>
    <property type="match status" value="1"/>
</dbReference>
<feature type="domain" description="HAMP" evidence="13">
    <location>
        <begin position="215"/>
        <end position="267"/>
    </location>
</feature>
<evidence type="ECO:0000256" key="8">
    <source>
        <dbReference type="PROSITE-ProRule" id="PRU00284"/>
    </source>
</evidence>
<evidence type="ECO:0000256" key="2">
    <source>
        <dbReference type="ARBA" id="ARBA00022500"/>
    </source>
</evidence>
<comment type="similarity">
    <text evidence="7">Belongs to the methyl-accepting chemotaxis (MCP) protein family.</text>
</comment>
<dbReference type="GO" id="GO:0004888">
    <property type="term" value="F:transmembrane signaling receptor activity"/>
    <property type="evidence" value="ECO:0007669"/>
    <property type="project" value="InterPro"/>
</dbReference>
<evidence type="ECO:0000256" key="4">
    <source>
        <dbReference type="ARBA" id="ARBA00022989"/>
    </source>
</evidence>
<feature type="coiled-coil region" evidence="9">
    <location>
        <begin position="86"/>
        <end position="136"/>
    </location>
</feature>
<dbReference type="CDD" id="cd11386">
    <property type="entry name" value="MCP_signal"/>
    <property type="match status" value="1"/>
</dbReference>
<feature type="domain" description="Methyl-accepting transducer" evidence="12">
    <location>
        <begin position="272"/>
        <end position="487"/>
    </location>
</feature>
<feature type="region of interest" description="Disordered" evidence="10">
    <location>
        <begin position="287"/>
        <end position="306"/>
    </location>
</feature>
<evidence type="ECO:0000259" key="13">
    <source>
        <dbReference type="PROSITE" id="PS50885"/>
    </source>
</evidence>
<dbReference type="PRINTS" id="PR00260">
    <property type="entry name" value="CHEMTRNSDUCR"/>
</dbReference>
<dbReference type="InterPro" id="IPR051310">
    <property type="entry name" value="MCP_chemotaxis"/>
</dbReference>
<dbReference type="SUPFAM" id="SSF58104">
    <property type="entry name" value="Methyl-accepting chemotaxis protein (MCP) signaling domain"/>
    <property type="match status" value="1"/>
</dbReference>
<keyword evidence="4 11" id="KW-1133">Transmembrane helix</keyword>
<dbReference type="GO" id="GO:0005886">
    <property type="term" value="C:plasma membrane"/>
    <property type="evidence" value="ECO:0007669"/>
    <property type="project" value="TreeGrafter"/>
</dbReference>
<proteinExistence type="inferred from homology"/>
<feature type="compositionally biased region" description="Low complexity" evidence="10">
    <location>
        <begin position="510"/>
        <end position="522"/>
    </location>
</feature>
<evidence type="ECO:0000256" key="3">
    <source>
        <dbReference type="ARBA" id="ARBA00022692"/>
    </source>
</evidence>
<evidence type="ECO:0000313" key="15">
    <source>
        <dbReference type="Proteomes" id="UP000501237"/>
    </source>
</evidence>
<dbReference type="Pfam" id="PF00672">
    <property type="entry name" value="HAMP"/>
    <property type="match status" value="1"/>
</dbReference>
<keyword evidence="2" id="KW-0145">Chemotaxis</keyword>
<gene>
    <name evidence="14" type="primary">mcp</name>
    <name evidence="14" type="ORF">PtoMrB4_24120</name>
</gene>
<dbReference type="Pfam" id="PF12729">
    <property type="entry name" value="4HB_MCP_1"/>
    <property type="match status" value="1"/>
</dbReference>
<dbReference type="Gene3D" id="1.10.287.950">
    <property type="entry name" value="Methyl-accepting chemotaxis protein"/>
    <property type="match status" value="1"/>
</dbReference>